<gene>
    <name evidence="2" type="ORF">PCOR1329_LOCUS47381</name>
</gene>
<evidence type="ECO:0000256" key="1">
    <source>
        <dbReference type="SAM" id="MobiDB-lite"/>
    </source>
</evidence>
<name>A0ABN9UCQ9_9DINO</name>
<dbReference type="EMBL" id="CAUYUJ010015708">
    <property type="protein sequence ID" value="CAK0857206.1"/>
    <property type="molecule type" value="Genomic_DNA"/>
</dbReference>
<feature type="region of interest" description="Disordered" evidence="1">
    <location>
        <begin position="131"/>
        <end position="193"/>
    </location>
</feature>
<feature type="region of interest" description="Disordered" evidence="1">
    <location>
        <begin position="28"/>
        <end position="62"/>
    </location>
</feature>
<feature type="non-terminal residue" evidence="2">
    <location>
        <position position="1"/>
    </location>
</feature>
<keyword evidence="3" id="KW-1185">Reference proteome</keyword>
<feature type="compositionally biased region" description="Basic and acidic residues" evidence="1">
    <location>
        <begin position="28"/>
        <end position="38"/>
    </location>
</feature>
<protein>
    <submittedName>
        <fullName evidence="2">Uncharacterized protein</fullName>
    </submittedName>
</protein>
<comment type="caution">
    <text evidence="2">The sequence shown here is derived from an EMBL/GenBank/DDBJ whole genome shotgun (WGS) entry which is preliminary data.</text>
</comment>
<sequence>YVIEKLKNVWSDKDLAARDNIAARRRDMRNQNNRDLRRIPAKANYQDEYDDDEHGFYEGEGADSEEVDVNYEAEGQTTEDLEALEAYAEDAEVYAQDAHRAFTEAKKMLAEAAKNRSGYFPVIGVGQLPGKTAKDPEAAVAAKSALRPPKPPGPQAGRREAGSTPAAASGETPGEGHGQRERSNAGTDGNGMQMVNGQLAVFADTPTEVQDPASARYSNEGINADEGQAGWVQEEMVGYAIIGTGATKSMIGLELATSIPDVIIQETSEDHVEMDYSKTAKFTYAGGGKGGSIGRFGLEHLVALVEDKSKLWFDLVESKSPMLLGLDCLEKSGADLIKE</sequence>
<feature type="non-terminal residue" evidence="2">
    <location>
        <position position="339"/>
    </location>
</feature>
<evidence type="ECO:0000313" key="3">
    <source>
        <dbReference type="Proteomes" id="UP001189429"/>
    </source>
</evidence>
<organism evidence="2 3">
    <name type="scientific">Prorocentrum cordatum</name>
    <dbReference type="NCBI Taxonomy" id="2364126"/>
    <lineage>
        <taxon>Eukaryota</taxon>
        <taxon>Sar</taxon>
        <taxon>Alveolata</taxon>
        <taxon>Dinophyceae</taxon>
        <taxon>Prorocentrales</taxon>
        <taxon>Prorocentraceae</taxon>
        <taxon>Prorocentrum</taxon>
    </lineage>
</organism>
<accession>A0ABN9UCQ9</accession>
<evidence type="ECO:0000313" key="2">
    <source>
        <dbReference type="EMBL" id="CAK0857206.1"/>
    </source>
</evidence>
<dbReference type="Proteomes" id="UP001189429">
    <property type="component" value="Unassembled WGS sequence"/>
</dbReference>
<proteinExistence type="predicted"/>
<reference evidence="2" key="1">
    <citation type="submission" date="2023-10" db="EMBL/GenBank/DDBJ databases">
        <authorList>
            <person name="Chen Y."/>
            <person name="Shah S."/>
            <person name="Dougan E. K."/>
            <person name="Thang M."/>
            <person name="Chan C."/>
        </authorList>
    </citation>
    <scope>NUCLEOTIDE SEQUENCE [LARGE SCALE GENOMIC DNA]</scope>
</reference>